<evidence type="ECO:0000259" key="6">
    <source>
        <dbReference type="Pfam" id="PF02931"/>
    </source>
</evidence>
<dbReference type="GO" id="GO:0016020">
    <property type="term" value="C:membrane"/>
    <property type="evidence" value="ECO:0007669"/>
    <property type="project" value="UniProtKB-SubCell"/>
</dbReference>
<keyword evidence="5" id="KW-0406">Ion transport</keyword>
<dbReference type="Gene3D" id="2.70.170.10">
    <property type="entry name" value="Neurotransmitter-gated ion-channel ligand-binding domain"/>
    <property type="match status" value="1"/>
</dbReference>
<dbReference type="InterPro" id="IPR038050">
    <property type="entry name" value="Neuro_actylchol_rec"/>
</dbReference>
<comment type="similarity">
    <text evidence="5">Belongs to the ligand-gated ion channel (TC 1.A.9) family.</text>
</comment>
<organism evidence="7 8">
    <name type="scientific">Lymnaea stagnalis</name>
    <name type="common">Great pond snail</name>
    <name type="synonym">Helix stagnalis</name>
    <dbReference type="NCBI Taxonomy" id="6523"/>
    <lineage>
        <taxon>Eukaryota</taxon>
        <taxon>Metazoa</taxon>
        <taxon>Spiralia</taxon>
        <taxon>Lophotrochozoa</taxon>
        <taxon>Mollusca</taxon>
        <taxon>Gastropoda</taxon>
        <taxon>Heterobranchia</taxon>
        <taxon>Euthyneura</taxon>
        <taxon>Panpulmonata</taxon>
        <taxon>Hygrophila</taxon>
        <taxon>Lymnaeoidea</taxon>
        <taxon>Lymnaeidae</taxon>
        <taxon>Lymnaea</taxon>
    </lineage>
</organism>
<dbReference type="InterPro" id="IPR006202">
    <property type="entry name" value="Neur_chan_lig-bd"/>
</dbReference>
<dbReference type="PROSITE" id="PS00236">
    <property type="entry name" value="NEUROTR_ION_CHANNEL"/>
    <property type="match status" value="1"/>
</dbReference>
<name>A0AAV2I1Q9_LYMST</name>
<comment type="subcellular location">
    <subcellularLocation>
        <location evidence="1">Membrane</location>
        <topology evidence="1">Multi-pass membrane protein</topology>
    </subcellularLocation>
</comment>
<keyword evidence="5" id="KW-0813">Transport</keyword>
<evidence type="ECO:0000313" key="8">
    <source>
        <dbReference type="Proteomes" id="UP001497497"/>
    </source>
</evidence>
<comment type="caution">
    <text evidence="5">Lacks conserved residue(s) required for the propagation of feature annotation.</text>
</comment>
<dbReference type="GO" id="GO:0005230">
    <property type="term" value="F:extracellular ligand-gated monoatomic ion channel activity"/>
    <property type="evidence" value="ECO:0007669"/>
    <property type="project" value="InterPro"/>
</dbReference>
<protein>
    <recommendedName>
        <fullName evidence="6">Neurotransmitter-gated ion-channel ligand-binding domain-containing protein</fullName>
    </recommendedName>
</protein>
<comment type="caution">
    <text evidence="7">The sequence shown here is derived from an EMBL/GenBank/DDBJ whole genome shotgun (WGS) entry which is preliminary data.</text>
</comment>
<dbReference type="InterPro" id="IPR018000">
    <property type="entry name" value="Neurotransmitter_ion_chnl_CS"/>
</dbReference>
<evidence type="ECO:0000256" key="2">
    <source>
        <dbReference type="ARBA" id="ARBA00022692"/>
    </source>
</evidence>
<evidence type="ECO:0000313" key="7">
    <source>
        <dbReference type="EMBL" id="CAL1539008.1"/>
    </source>
</evidence>
<keyword evidence="3 5" id="KW-1133">Transmembrane helix</keyword>
<dbReference type="InterPro" id="IPR036719">
    <property type="entry name" value="Neuro-gated_channel_TM_sf"/>
</dbReference>
<dbReference type="PANTHER" id="PTHR18945">
    <property type="entry name" value="NEUROTRANSMITTER GATED ION CHANNEL"/>
    <property type="match status" value="1"/>
</dbReference>
<dbReference type="Gene3D" id="1.20.58.390">
    <property type="entry name" value="Neurotransmitter-gated ion-channel transmembrane domain"/>
    <property type="match status" value="1"/>
</dbReference>
<evidence type="ECO:0000256" key="5">
    <source>
        <dbReference type="RuleBase" id="RU000687"/>
    </source>
</evidence>
<dbReference type="SUPFAM" id="SSF63712">
    <property type="entry name" value="Nicotinic receptor ligand binding domain-like"/>
    <property type="match status" value="1"/>
</dbReference>
<keyword evidence="8" id="KW-1185">Reference proteome</keyword>
<evidence type="ECO:0000256" key="1">
    <source>
        <dbReference type="ARBA" id="ARBA00004141"/>
    </source>
</evidence>
<keyword evidence="5" id="KW-0407">Ion channel</keyword>
<evidence type="ECO:0000256" key="3">
    <source>
        <dbReference type="ARBA" id="ARBA00022989"/>
    </source>
</evidence>
<dbReference type="PRINTS" id="PR00252">
    <property type="entry name" value="NRIONCHANNEL"/>
</dbReference>
<feature type="transmembrane region" description="Helical" evidence="5">
    <location>
        <begin position="165"/>
        <end position="190"/>
    </location>
</feature>
<sequence>MMTVIVYLQWSWAHDDLKWDPAGYEGLERVLMATDSLWVPDVTIVVGQRDSLLLSCPQNLILNSTGVLMCATQTYVTFRCEINFEMYPFDTQECHFGLLYTTLLTDCPVRHRRNDVTINTDNAILITQYITAGEWVLKKSRAEIYQDLNNVSYPRYIFTVQRRSAFYVITIVFPMVLASIMVTLVFLIPANTGEKISYLVSIFTSLAIFLGFIR</sequence>
<keyword evidence="4 5" id="KW-0472">Membrane</keyword>
<dbReference type="Pfam" id="PF02931">
    <property type="entry name" value="Neur_chan_LBD"/>
    <property type="match status" value="1"/>
</dbReference>
<accession>A0AAV2I1Q9</accession>
<dbReference type="InterPro" id="IPR006201">
    <property type="entry name" value="Neur_channel"/>
</dbReference>
<dbReference type="InterPro" id="IPR036734">
    <property type="entry name" value="Neur_chan_lig-bd_sf"/>
</dbReference>
<keyword evidence="2 5" id="KW-0812">Transmembrane</keyword>
<dbReference type="Proteomes" id="UP001497497">
    <property type="component" value="Unassembled WGS sequence"/>
</dbReference>
<dbReference type="GO" id="GO:0004888">
    <property type="term" value="F:transmembrane signaling receptor activity"/>
    <property type="evidence" value="ECO:0007669"/>
    <property type="project" value="InterPro"/>
</dbReference>
<evidence type="ECO:0000256" key="4">
    <source>
        <dbReference type="ARBA" id="ARBA00023136"/>
    </source>
</evidence>
<feature type="domain" description="Neurotransmitter-gated ion-channel ligand-binding" evidence="6">
    <location>
        <begin position="2"/>
        <end position="163"/>
    </location>
</feature>
<dbReference type="EMBL" id="CAXITT010000321">
    <property type="protein sequence ID" value="CAL1539008.1"/>
    <property type="molecule type" value="Genomic_DNA"/>
</dbReference>
<dbReference type="AlphaFoldDB" id="A0AAV2I1Q9"/>
<proteinExistence type="inferred from homology"/>
<dbReference type="SUPFAM" id="SSF90112">
    <property type="entry name" value="Neurotransmitter-gated ion-channel transmembrane pore"/>
    <property type="match status" value="1"/>
</dbReference>
<gene>
    <name evidence="7" type="ORF">GSLYS_00012829001</name>
</gene>
<feature type="transmembrane region" description="Helical" evidence="5">
    <location>
        <begin position="196"/>
        <end position="213"/>
    </location>
</feature>
<reference evidence="7 8" key="1">
    <citation type="submission" date="2024-04" db="EMBL/GenBank/DDBJ databases">
        <authorList>
            <consortium name="Genoscope - CEA"/>
            <person name="William W."/>
        </authorList>
    </citation>
    <scope>NUCLEOTIDE SEQUENCE [LARGE SCALE GENOMIC DNA]</scope>
</reference>